<dbReference type="GO" id="GO:0016787">
    <property type="term" value="F:hydrolase activity"/>
    <property type="evidence" value="ECO:0007669"/>
    <property type="project" value="UniProtKB-KW"/>
</dbReference>
<evidence type="ECO:0000313" key="2">
    <source>
        <dbReference type="EMBL" id="TPW30417.1"/>
    </source>
</evidence>
<reference evidence="2 3" key="1">
    <citation type="submission" date="2019-06" db="EMBL/GenBank/DDBJ databases">
        <authorList>
            <person name="Li M."/>
        </authorList>
    </citation>
    <scope>NUCLEOTIDE SEQUENCE [LARGE SCALE GENOMIC DNA]</scope>
    <source>
        <strain evidence="2 3">BGMRC6574</strain>
    </source>
</reference>
<proteinExistence type="predicted"/>
<sequence length="157" mass="16695">MRDMKTAFIVGPDPERPLPPWLLLSAAALIVVTIVSIAFTRYTGIGMARMDPPVIEKAHTVTFSYNGEGVTVMDAGSGAVVAKVSPRGSSFVREALRGLERNRMKKGAPADAPYRVERSTDGIVWLVDTATGDRLDLRAFGSANARAFAGFLAGGKG</sequence>
<dbReference type="OrthoDB" id="7848123at2"/>
<dbReference type="RefSeq" id="WP_141165978.1">
    <property type="nucleotide sequence ID" value="NZ_VHLH01000006.1"/>
</dbReference>
<dbReference type="NCBIfam" id="TIGR03054">
    <property type="entry name" value="photo_alph_chp1"/>
    <property type="match status" value="1"/>
</dbReference>
<protein>
    <submittedName>
        <fullName evidence="2">Phosphonoacetaldehyde hydrolase</fullName>
    </submittedName>
</protein>
<dbReference type="InterPro" id="IPR017495">
    <property type="entry name" value="PuhC"/>
</dbReference>
<accession>A0A506UF54</accession>
<keyword evidence="1" id="KW-1133">Transmembrane helix</keyword>
<name>A0A506UF54_9HYPH</name>
<feature type="transmembrane region" description="Helical" evidence="1">
    <location>
        <begin position="20"/>
        <end position="40"/>
    </location>
</feature>
<organism evidence="2 3">
    <name type="scientific">Pararhizobium mangrovi</name>
    <dbReference type="NCBI Taxonomy" id="2590452"/>
    <lineage>
        <taxon>Bacteria</taxon>
        <taxon>Pseudomonadati</taxon>
        <taxon>Pseudomonadota</taxon>
        <taxon>Alphaproteobacteria</taxon>
        <taxon>Hyphomicrobiales</taxon>
        <taxon>Rhizobiaceae</taxon>
        <taxon>Rhizobium/Agrobacterium group</taxon>
        <taxon>Pararhizobium</taxon>
    </lineage>
</organism>
<dbReference type="Proteomes" id="UP000320314">
    <property type="component" value="Unassembled WGS sequence"/>
</dbReference>
<dbReference type="AlphaFoldDB" id="A0A506UF54"/>
<keyword evidence="2" id="KW-0378">Hydrolase</keyword>
<gene>
    <name evidence="2" type="ORF">FJU11_05250</name>
</gene>
<dbReference type="EMBL" id="VHLH01000006">
    <property type="protein sequence ID" value="TPW30417.1"/>
    <property type="molecule type" value="Genomic_DNA"/>
</dbReference>
<keyword evidence="1" id="KW-0472">Membrane</keyword>
<keyword evidence="1" id="KW-0812">Transmembrane</keyword>
<keyword evidence="3" id="KW-1185">Reference proteome</keyword>
<evidence type="ECO:0000313" key="3">
    <source>
        <dbReference type="Proteomes" id="UP000320314"/>
    </source>
</evidence>
<comment type="caution">
    <text evidence="2">The sequence shown here is derived from an EMBL/GenBank/DDBJ whole genome shotgun (WGS) entry which is preliminary data.</text>
</comment>
<evidence type="ECO:0000256" key="1">
    <source>
        <dbReference type="SAM" id="Phobius"/>
    </source>
</evidence>